<name>A0ABU4G4D3_9BACL</name>
<evidence type="ECO:0000256" key="1">
    <source>
        <dbReference type="ARBA" id="ARBA00008791"/>
    </source>
</evidence>
<dbReference type="CDD" id="cd00293">
    <property type="entry name" value="USP-like"/>
    <property type="match status" value="1"/>
</dbReference>
<reference evidence="3 4" key="1">
    <citation type="submission" date="2023-06" db="EMBL/GenBank/DDBJ databases">
        <title>Sporosarcina sp. nov., isolated from Korean traditional fermented seafood 'Jeotgal'.</title>
        <authorList>
            <person name="Yang A.-I."/>
            <person name="Shin N.-R."/>
        </authorList>
    </citation>
    <scope>NUCLEOTIDE SEQUENCE [LARGE SCALE GENOMIC DNA]</scope>
    <source>
        <strain evidence="3 4">KCTC3840</strain>
    </source>
</reference>
<sequence>MNIAVAVDGSESAVRATQHALMLVKYLPEAHLEIIFVTDLNKVEDERLLTQSPKNMSVYQRENVQPIVKLARESNVEPKVTLLKGQAGPTIIKYVNANEVDQLIVGSRGLNAFKGLVFGSVSEKVVKRMTCPVTIVK</sequence>
<accession>A0ABU4G4D3</accession>
<dbReference type="SUPFAM" id="SSF52402">
    <property type="entry name" value="Adenine nucleotide alpha hydrolases-like"/>
    <property type="match status" value="1"/>
</dbReference>
<evidence type="ECO:0000313" key="3">
    <source>
        <dbReference type="EMBL" id="MDW0110512.1"/>
    </source>
</evidence>
<dbReference type="PANTHER" id="PTHR31964">
    <property type="entry name" value="ADENINE NUCLEOTIDE ALPHA HYDROLASES-LIKE SUPERFAMILY PROTEIN"/>
    <property type="match status" value="1"/>
</dbReference>
<dbReference type="EMBL" id="JAUBDH010000006">
    <property type="protein sequence ID" value="MDW0110512.1"/>
    <property type="molecule type" value="Genomic_DNA"/>
</dbReference>
<dbReference type="Gene3D" id="3.40.50.620">
    <property type="entry name" value="HUPs"/>
    <property type="match status" value="1"/>
</dbReference>
<dbReference type="PRINTS" id="PR01438">
    <property type="entry name" value="UNVRSLSTRESS"/>
</dbReference>
<comment type="caution">
    <text evidence="3">The sequence shown here is derived from an EMBL/GenBank/DDBJ whole genome shotgun (WGS) entry which is preliminary data.</text>
</comment>
<proteinExistence type="inferred from homology"/>
<evidence type="ECO:0000259" key="2">
    <source>
        <dbReference type="Pfam" id="PF00582"/>
    </source>
</evidence>
<feature type="domain" description="UspA" evidence="2">
    <location>
        <begin position="2"/>
        <end position="137"/>
    </location>
</feature>
<gene>
    <name evidence="3" type="ORF">QT716_10740</name>
</gene>
<dbReference type="Proteomes" id="UP001280629">
    <property type="component" value="Unassembled WGS sequence"/>
</dbReference>
<dbReference type="RefSeq" id="WP_317936069.1">
    <property type="nucleotide sequence ID" value="NZ_JAUBDH010000006.1"/>
</dbReference>
<dbReference type="PANTHER" id="PTHR31964:SF113">
    <property type="entry name" value="USPA DOMAIN-CONTAINING PROTEIN"/>
    <property type="match status" value="1"/>
</dbReference>
<dbReference type="InterPro" id="IPR014729">
    <property type="entry name" value="Rossmann-like_a/b/a_fold"/>
</dbReference>
<organism evidence="3 4">
    <name type="scientific">Sporosarcina aquimarina</name>
    <dbReference type="NCBI Taxonomy" id="114975"/>
    <lineage>
        <taxon>Bacteria</taxon>
        <taxon>Bacillati</taxon>
        <taxon>Bacillota</taxon>
        <taxon>Bacilli</taxon>
        <taxon>Bacillales</taxon>
        <taxon>Caryophanaceae</taxon>
        <taxon>Sporosarcina</taxon>
    </lineage>
</organism>
<keyword evidence="4" id="KW-1185">Reference proteome</keyword>
<comment type="similarity">
    <text evidence="1">Belongs to the universal stress protein A family.</text>
</comment>
<dbReference type="InterPro" id="IPR006016">
    <property type="entry name" value="UspA"/>
</dbReference>
<protein>
    <submittedName>
        <fullName evidence="3">Universal stress protein</fullName>
    </submittedName>
</protein>
<evidence type="ECO:0000313" key="4">
    <source>
        <dbReference type="Proteomes" id="UP001280629"/>
    </source>
</evidence>
<dbReference type="Pfam" id="PF00582">
    <property type="entry name" value="Usp"/>
    <property type="match status" value="1"/>
</dbReference>
<dbReference type="InterPro" id="IPR006015">
    <property type="entry name" value="Universal_stress_UspA"/>
</dbReference>